<reference evidence="4" key="1">
    <citation type="submission" date="2016-06" db="UniProtKB">
        <authorList>
            <consortium name="WormBaseParasite"/>
        </authorList>
    </citation>
    <scope>IDENTIFICATION</scope>
</reference>
<accession>A0A183VC90</accession>
<feature type="region of interest" description="Disordered" evidence="1">
    <location>
        <begin position="345"/>
        <end position="367"/>
    </location>
</feature>
<evidence type="ECO:0000313" key="4">
    <source>
        <dbReference type="WBParaSite" id="TCNE_0001836401-mRNA-1"/>
    </source>
</evidence>
<dbReference type="Proteomes" id="UP000050794">
    <property type="component" value="Unassembled WGS sequence"/>
</dbReference>
<evidence type="ECO:0000313" key="3">
    <source>
        <dbReference type="Proteomes" id="UP000050794"/>
    </source>
</evidence>
<proteinExistence type="predicted"/>
<feature type="compositionally biased region" description="Low complexity" evidence="1">
    <location>
        <begin position="160"/>
        <end position="172"/>
    </location>
</feature>
<evidence type="ECO:0000256" key="1">
    <source>
        <dbReference type="SAM" id="MobiDB-lite"/>
    </source>
</evidence>
<dbReference type="InterPro" id="IPR001715">
    <property type="entry name" value="CH_dom"/>
</dbReference>
<name>A0A183VC90_TOXCA</name>
<feature type="region of interest" description="Disordered" evidence="1">
    <location>
        <begin position="407"/>
        <end position="429"/>
    </location>
</feature>
<dbReference type="Gene3D" id="1.10.418.10">
    <property type="entry name" value="Calponin-like domain"/>
    <property type="match status" value="1"/>
</dbReference>
<sequence>LTIQDNKSTNPSCSQSGMRHLITVVGRVRTIADASTSTEVGNVQQISADVPTLKTTQAAASQSSTSDADHYILSENNIASSIPEDKCSPLNAPVSRFSRITSKIRNSVRRISATFSTALGMSSLSSARSIPPKGDEVDAPTMPTAQQKPSPMSGSPMRPIPDSSQPSPSPHSHVGVESKQITATEILPSTSSLSQESPLHLPVEHVLPATPNLPHQRNAHERKHVEAPVLHAAAAAEAPISSVITSTKGGHQQIHQHSFKNPRIAKPIGTAAKIIPLNETKANDNSSRISAIPEHEHFGGVLSDTKCKDVTPVFSSSLDDIETVSDDRSIAKSKVSKFSEKLSRIVHSSHKPSKHKSEPKHHRPRSGSLLAAMKDKFSLSNSMRKRSLFRCEDHSLIAVPIEAIRTRSPSDGSEPTANLKGNRPYAADRTTRPASWNVETELRAVNERRVQQKTWMLQKNEKSTLRDHTIRLGSQTSLCKRETDRVIHEDSKNEAIPKNDLSHITVESTKPVVGTGEGHHAVLQRIRQDSQQHSTPKMSHHMEILVDADDVQHTSSGENKTHLLHERSKLDAHAIIAGSTIPTDAGKSSQQFDQLPAKELESTVPVQELTLHSEILALAPRQKSRSIRKIAMQSEISPTVASTEKISCVNKLANMADKTDVESAKVSSDQHLAKIGYEKEKVLTLNDVEKPTNSLMNDVDSSRTSVPHLKESTARDIEKMQDSLKLIDKTVSADSEERSDGNKQTENSLKGINGFSDLEPPRGDKPVAKLSTRTEEDSEEQNRFKSGLIRMRCSSTPAQEADRFSEQAKLARKRALMVELEMLHASALVDSNDALYSKFVEPTDKANKTSSDFGEQSVIAQAELLAASRGAFTPRINPNSSLLQLKRTVAERRSFHVKPKECAKTTVNSEGPASEGHLQDSKLPSAKEIKQSLLKWCQFHLRDYPLKSLLAKIRYVITAIGSEWYSMEGRRYYKVKVWNFSSCWADGMAFCALAHCFATKSTRFDFHKLNPQNRRENLTLAFNVAELVLQAALIHAGGL</sequence>
<feature type="domain" description="Calponin-homology (CH)" evidence="2">
    <location>
        <begin position="927"/>
        <end position="1039"/>
    </location>
</feature>
<organism evidence="3 4">
    <name type="scientific">Toxocara canis</name>
    <name type="common">Canine roundworm</name>
    <dbReference type="NCBI Taxonomy" id="6265"/>
    <lineage>
        <taxon>Eukaryota</taxon>
        <taxon>Metazoa</taxon>
        <taxon>Ecdysozoa</taxon>
        <taxon>Nematoda</taxon>
        <taxon>Chromadorea</taxon>
        <taxon>Rhabditida</taxon>
        <taxon>Spirurina</taxon>
        <taxon>Ascaridomorpha</taxon>
        <taxon>Ascaridoidea</taxon>
        <taxon>Toxocaridae</taxon>
        <taxon>Toxocara</taxon>
    </lineage>
</organism>
<feature type="region of interest" description="Disordered" evidence="1">
    <location>
        <begin position="694"/>
        <end position="717"/>
    </location>
</feature>
<dbReference type="Pfam" id="PF00307">
    <property type="entry name" value="CH"/>
    <property type="match status" value="1"/>
</dbReference>
<feature type="compositionally biased region" description="Basic residues" evidence="1">
    <location>
        <begin position="347"/>
        <end position="365"/>
    </location>
</feature>
<dbReference type="WBParaSite" id="TCNE_0001836401-mRNA-1">
    <property type="protein sequence ID" value="TCNE_0001836401-mRNA-1"/>
    <property type="gene ID" value="TCNE_0001836401"/>
</dbReference>
<evidence type="ECO:0000259" key="2">
    <source>
        <dbReference type="PROSITE" id="PS50021"/>
    </source>
</evidence>
<keyword evidence="3" id="KW-1185">Reference proteome</keyword>
<protein>
    <submittedName>
        <fullName evidence="4">Calponin-homology (CH) domain-containing protein</fullName>
    </submittedName>
</protein>
<feature type="compositionally biased region" description="Basic and acidic residues" evidence="1">
    <location>
        <begin position="708"/>
        <end position="717"/>
    </location>
</feature>
<dbReference type="PANTHER" id="PTHR23167:SF88">
    <property type="entry name" value="CALPONIN-HOMOLOGY (CH) DOMAIN-CONTAINING PROTEIN"/>
    <property type="match status" value="1"/>
</dbReference>
<dbReference type="AlphaFoldDB" id="A0A183VC90"/>
<feature type="compositionally biased region" description="Polar residues" evidence="1">
    <location>
        <begin position="407"/>
        <end position="416"/>
    </location>
</feature>
<dbReference type="PROSITE" id="PS50021">
    <property type="entry name" value="CH"/>
    <property type="match status" value="1"/>
</dbReference>
<feature type="region of interest" description="Disordered" evidence="1">
    <location>
        <begin position="730"/>
        <end position="783"/>
    </location>
</feature>
<feature type="region of interest" description="Disordered" evidence="1">
    <location>
        <begin position="122"/>
        <end position="178"/>
    </location>
</feature>
<feature type="compositionally biased region" description="Basic and acidic residues" evidence="1">
    <location>
        <begin position="759"/>
        <end position="783"/>
    </location>
</feature>
<dbReference type="InterPro" id="IPR050540">
    <property type="entry name" value="F-actin_Monoox_Mical"/>
</dbReference>
<dbReference type="PANTHER" id="PTHR23167">
    <property type="entry name" value="CALPONIN HOMOLOGY DOMAIN-CONTAINING PROTEIN DDB_G0272472-RELATED"/>
    <property type="match status" value="1"/>
</dbReference>
<feature type="compositionally biased region" description="Polar residues" evidence="1">
    <location>
        <begin position="143"/>
        <end position="153"/>
    </location>
</feature>
<dbReference type="InterPro" id="IPR036872">
    <property type="entry name" value="CH_dom_sf"/>
</dbReference>
<dbReference type="SUPFAM" id="SSF47576">
    <property type="entry name" value="Calponin-homology domain, CH-domain"/>
    <property type="match status" value="1"/>
</dbReference>